<keyword evidence="2" id="KW-1185">Reference proteome</keyword>
<reference evidence="1 2" key="1">
    <citation type="submission" date="2020-08" db="EMBL/GenBank/DDBJ databases">
        <title>Sphingobacterium sp. DN04309 isolated from aquaculture water.</title>
        <authorList>
            <person name="Zhang M."/>
        </authorList>
    </citation>
    <scope>NUCLEOTIDE SEQUENCE [LARGE SCALE GENOMIC DNA]</scope>
    <source>
        <strain evidence="1 2">DN04309</strain>
    </source>
</reference>
<evidence type="ECO:0000313" key="1">
    <source>
        <dbReference type="EMBL" id="MBD1429755.1"/>
    </source>
</evidence>
<dbReference type="EMBL" id="JACOIJ010000015">
    <property type="protein sequence ID" value="MBD1429755.1"/>
    <property type="molecule type" value="Genomic_DNA"/>
</dbReference>
<sequence>MPTLPSHILRIIFLITLQITVTCFTVKAQKLKWNVESPVKVERGLNTISFSLENLDQTDLSGHFEFDLPKGFTILGAATIQASIPGKATRYFTFRGQVNNLSLVSDTKINILLKDKEGKLVSQRALDIKIPSFRKITITDQTPLQTFRLQGDSMHIKLNIQNEGTVEENFKIVLSSPNRYGKTVFKEFSMFLLPGTDSVLVYSFIVERYMTNLSQYLVRVTGINDQDDPFGNVQLAFYNRSSSRDFNANDAIRNNLWQTTGNNLELRVSNIFNQQQNYSMFSTGEYETKTGAIRYGINMANWQGLDRIFVTNTYLELEHNRHQITAGNLQESLESTFYGRGMKYAFLDTAKGTAVDFGVSDNSNELLSSYQPGSGIPLTAFARLRLGELKKDRKFYDGQVIFNRNTIDTTGFLLWTNSFDISPKKEKSSMVGFVGAGTAFHLVRNDEKYQQNAIALGWKTTQEWNKMRFLMDYFYSTPYYPGNRRGVTQLQHRVSYPLGRWQGAVGYNFHAFSPKSLTYYSTNFKNRQQRLEAQFSGSTRKGNTFITLTPSYNTENASYSFSNIPFELSSKSYLLQTNGQYFSANRKHNINILAEGGYINVNNPNQTDNNSSGETALRMDATYGYGQIRFMVGFQKGTFQLYELFNSILYNTSLSTQYSFGVQASGAFLGDKVKWNLNNTGRYSKLWGFNVLNVGSIDYQLKKTTRISMQGQFTYTKGLSNNPYTYNNVQMVVKQQLPSGKIINKKPQGNVKMFIFYDNNYNGIYDEGDAVASNYNLMFGSVSFSTNNKGQAVYKNIPFGDYVIFTPPINNYSAKSKVVNVDSKSVNVQVALQQVSTLNGEIILEYNPAFDLTVNTNLRGYRVLAEASDGVIYTAETDETGKFILQVPRGKYIISLDKNSFAENVLTEEKSIEVELQIGEKLKIKPFILKAKKKNIEIKRFGS</sequence>
<accession>A0ABR7YEP9</accession>
<evidence type="ECO:0000313" key="2">
    <source>
        <dbReference type="Proteomes" id="UP000651271"/>
    </source>
</evidence>
<proteinExistence type="predicted"/>
<dbReference type="RefSeq" id="WP_190302163.1">
    <property type="nucleotide sequence ID" value="NZ_JACOIJ010000015.1"/>
</dbReference>
<organism evidence="1 2">
    <name type="scientific">Sphingobacterium litopenaei</name>
    <dbReference type="NCBI Taxonomy" id="2763500"/>
    <lineage>
        <taxon>Bacteria</taxon>
        <taxon>Pseudomonadati</taxon>
        <taxon>Bacteroidota</taxon>
        <taxon>Sphingobacteriia</taxon>
        <taxon>Sphingobacteriales</taxon>
        <taxon>Sphingobacteriaceae</taxon>
        <taxon>Sphingobacterium</taxon>
    </lineage>
</organism>
<protein>
    <recommendedName>
        <fullName evidence="3">SD-repeat containing protein B domain-containing protein</fullName>
    </recommendedName>
</protein>
<dbReference type="Proteomes" id="UP000651271">
    <property type="component" value="Unassembled WGS sequence"/>
</dbReference>
<gene>
    <name evidence="1" type="ORF">H8B04_09245</name>
</gene>
<name>A0ABR7YEP9_9SPHI</name>
<evidence type="ECO:0008006" key="3">
    <source>
        <dbReference type="Google" id="ProtNLM"/>
    </source>
</evidence>
<comment type="caution">
    <text evidence="1">The sequence shown here is derived from an EMBL/GenBank/DDBJ whole genome shotgun (WGS) entry which is preliminary data.</text>
</comment>